<proteinExistence type="inferred from homology"/>
<dbReference type="InterPro" id="IPR003758">
    <property type="entry name" value="LpxK"/>
</dbReference>
<dbReference type="GO" id="GO:0009029">
    <property type="term" value="F:lipid-A 4'-kinase activity"/>
    <property type="evidence" value="ECO:0007669"/>
    <property type="project" value="UniProtKB-EC"/>
</dbReference>
<feature type="non-terminal residue" evidence="11">
    <location>
        <position position="1"/>
    </location>
</feature>
<dbReference type="Pfam" id="PF02606">
    <property type="entry name" value="LpxK"/>
    <property type="match status" value="1"/>
</dbReference>
<keyword evidence="5" id="KW-0808">Transferase</keyword>
<keyword evidence="9" id="KW-0443">Lipid metabolism</keyword>
<keyword evidence="3" id="KW-0444">Lipid biosynthesis</keyword>
<keyword evidence="10" id="KW-0812">Transmembrane</keyword>
<dbReference type="PANTHER" id="PTHR42724:SF1">
    <property type="entry name" value="TETRAACYLDISACCHARIDE 4'-KINASE, MITOCHONDRIAL-RELATED"/>
    <property type="match status" value="1"/>
</dbReference>
<dbReference type="GO" id="GO:0009244">
    <property type="term" value="P:lipopolysaccharide core region biosynthetic process"/>
    <property type="evidence" value="ECO:0007669"/>
    <property type="project" value="TreeGrafter"/>
</dbReference>
<evidence type="ECO:0000256" key="3">
    <source>
        <dbReference type="ARBA" id="ARBA00022516"/>
    </source>
</evidence>
<keyword evidence="10" id="KW-0472">Membrane</keyword>
<evidence type="ECO:0000256" key="10">
    <source>
        <dbReference type="SAM" id="Phobius"/>
    </source>
</evidence>
<comment type="caution">
    <text evidence="11">The sequence shown here is derived from an EMBL/GenBank/DDBJ whole genome shotgun (WGS) entry which is preliminary data.</text>
</comment>
<feature type="transmembrane region" description="Helical" evidence="10">
    <location>
        <begin position="31"/>
        <end position="51"/>
    </location>
</feature>
<name>X1B799_9ZZZZ</name>
<dbReference type="EMBL" id="BART01016070">
    <property type="protein sequence ID" value="GAG77182.1"/>
    <property type="molecule type" value="Genomic_DNA"/>
</dbReference>
<dbReference type="HAMAP" id="MF_00409">
    <property type="entry name" value="LpxK"/>
    <property type="match status" value="1"/>
</dbReference>
<dbReference type="GO" id="GO:0005524">
    <property type="term" value="F:ATP binding"/>
    <property type="evidence" value="ECO:0007669"/>
    <property type="project" value="UniProtKB-KW"/>
</dbReference>
<keyword evidence="7" id="KW-0418">Kinase</keyword>
<dbReference type="GO" id="GO:0009245">
    <property type="term" value="P:lipid A biosynthetic process"/>
    <property type="evidence" value="ECO:0007669"/>
    <property type="project" value="UniProtKB-KW"/>
</dbReference>
<dbReference type="AlphaFoldDB" id="X1B799"/>
<keyword evidence="10" id="KW-1133">Transmembrane helix</keyword>
<evidence type="ECO:0000256" key="4">
    <source>
        <dbReference type="ARBA" id="ARBA00022556"/>
    </source>
</evidence>
<evidence type="ECO:0000256" key="1">
    <source>
        <dbReference type="ARBA" id="ARBA00004870"/>
    </source>
</evidence>
<keyword evidence="8" id="KW-0067">ATP-binding</keyword>
<dbReference type="EC" id="2.7.1.130" evidence="2"/>
<dbReference type="UniPathway" id="UPA00359">
    <property type="reaction ID" value="UER00482"/>
</dbReference>
<protein>
    <recommendedName>
        <fullName evidence="2">tetraacyldisaccharide 4'-kinase</fullName>
        <ecNumber evidence="2">2.7.1.130</ecNumber>
    </recommendedName>
</protein>
<keyword evidence="6" id="KW-0547">Nucleotide-binding</keyword>
<evidence type="ECO:0000256" key="5">
    <source>
        <dbReference type="ARBA" id="ARBA00022679"/>
    </source>
</evidence>
<comment type="pathway">
    <text evidence="1">Glycolipid biosynthesis; lipid IV(A) biosynthesis; lipid IV(A) from (3R)-3-hydroxytetradecanoyl-[acyl-carrier-protein] and UDP-N-acetyl-alpha-D-glucosamine: step 6/6.</text>
</comment>
<evidence type="ECO:0000256" key="6">
    <source>
        <dbReference type="ARBA" id="ARBA00022741"/>
    </source>
</evidence>
<evidence type="ECO:0000256" key="8">
    <source>
        <dbReference type="ARBA" id="ARBA00022840"/>
    </source>
</evidence>
<gene>
    <name evidence="11" type="ORF">S01H4_31021</name>
</gene>
<reference evidence="11" key="1">
    <citation type="journal article" date="2014" name="Front. Microbiol.">
        <title>High frequency of phylogenetically diverse reductive dehalogenase-homologous genes in deep subseafloor sedimentary metagenomes.</title>
        <authorList>
            <person name="Kawai M."/>
            <person name="Futagami T."/>
            <person name="Toyoda A."/>
            <person name="Takaki Y."/>
            <person name="Nishi S."/>
            <person name="Hori S."/>
            <person name="Arai W."/>
            <person name="Tsubouchi T."/>
            <person name="Morono Y."/>
            <person name="Uchiyama I."/>
            <person name="Ito T."/>
            <person name="Fujiyama A."/>
            <person name="Inagaki F."/>
            <person name="Takami H."/>
        </authorList>
    </citation>
    <scope>NUCLEOTIDE SEQUENCE</scope>
    <source>
        <strain evidence="11">Expedition CK06-06</strain>
    </source>
</reference>
<accession>X1B799</accession>
<organism evidence="11">
    <name type="scientific">marine sediment metagenome</name>
    <dbReference type="NCBI Taxonomy" id="412755"/>
    <lineage>
        <taxon>unclassified sequences</taxon>
        <taxon>metagenomes</taxon>
        <taxon>ecological metagenomes</taxon>
    </lineage>
</organism>
<evidence type="ECO:0000256" key="9">
    <source>
        <dbReference type="ARBA" id="ARBA00023098"/>
    </source>
</evidence>
<dbReference type="GO" id="GO:0005886">
    <property type="term" value="C:plasma membrane"/>
    <property type="evidence" value="ECO:0007669"/>
    <property type="project" value="TreeGrafter"/>
</dbReference>
<dbReference type="NCBIfam" id="TIGR00682">
    <property type="entry name" value="lpxK"/>
    <property type="match status" value="1"/>
</dbReference>
<keyword evidence="4" id="KW-0441">Lipid A biosynthesis</keyword>
<sequence length="304" mass="33061">YGKLVKRGTLQRVSQLNQDDFRKLISGTSSGLGAALLRFLLAPAAAVYAVVIRLRNFLYSRGLLKIHQASAAVISIGNITTGGTGKTPLVVWLYNEITQNSKSKIQNYNCAILTRGYKTTQNSKLKTQNYIDEPVILAESCPQAPVIINPDRVAGAAKAVEEFGANVLIMDDGFQHRRLARDLDIVAIDATCPFGYGKILPAGLLREPIFSLKRADAVVITRCDQSTDAELARLEDKLRGINPDMIITKAIHAPVSVKYPDHSVIAAEARIQKNSERADSNLDNGAGLEQLKGKKIFAFCGIGN</sequence>
<dbReference type="PANTHER" id="PTHR42724">
    <property type="entry name" value="TETRAACYLDISACCHARIDE 4'-KINASE"/>
    <property type="match status" value="1"/>
</dbReference>
<feature type="non-terminal residue" evidence="11">
    <location>
        <position position="304"/>
    </location>
</feature>
<evidence type="ECO:0000256" key="7">
    <source>
        <dbReference type="ARBA" id="ARBA00022777"/>
    </source>
</evidence>
<evidence type="ECO:0000256" key="2">
    <source>
        <dbReference type="ARBA" id="ARBA00012071"/>
    </source>
</evidence>
<evidence type="ECO:0000313" key="11">
    <source>
        <dbReference type="EMBL" id="GAG77182.1"/>
    </source>
</evidence>